<feature type="transmembrane region" description="Helical" evidence="2">
    <location>
        <begin position="40"/>
        <end position="63"/>
    </location>
</feature>
<keyword evidence="2" id="KW-0812">Transmembrane</keyword>
<reference evidence="3 4" key="1">
    <citation type="submission" date="2014-03" db="EMBL/GenBank/DDBJ databases">
        <title>Genomics of Bifidobacteria.</title>
        <authorList>
            <person name="Ventura M."/>
            <person name="Milani C."/>
            <person name="Lugli G.A."/>
        </authorList>
    </citation>
    <scope>NUCLEOTIDE SEQUENCE [LARGE SCALE GENOMIC DNA]</scope>
    <source>
        <strain evidence="3 4">LMG 11597</strain>
    </source>
</reference>
<dbReference type="EMBL" id="JGZR01000002">
    <property type="protein sequence ID" value="KFJ04993.1"/>
    <property type="molecule type" value="Genomic_DNA"/>
</dbReference>
<comment type="caution">
    <text evidence="3">The sequence shown here is derived from an EMBL/GenBank/DDBJ whole genome shotgun (WGS) entry which is preliminary data.</text>
</comment>
<keyword evidence="2" id="KW-0472">Membrane</keyword>
<feature type="compositionally biased region" description="Polar residues" evidence="1">
    <location>
        <begin position="157"/>
        <end position="167"/>
    </location>
</feature>
<dbReference type="InterPro" id="IPR046314">
    <property type="entry name" value="DUF6466"/>
</dbReference>
<dbReference type="Pfam" id="PF20070">
    <property type="entry name" value="DUF6466"/>
    <property type="match status" value="1"/>
</dbReference>
<feature type="region of interest" description="Disordered" evidence="1">
    <location>
        <begin position="1"/>
        <end position="27"/>
    </location>
</feature>
<accession>A0A087EB42</accession>
<evidence type="ECO:0000256" key="1">
    <source>
        <dbReference type="SAM" id="MobiDB-lite"/>
    </source>
</evidence>
<evidence type="ECO:0000256" key="2">
    <source>
        <dbReference type="SAM" id="Phobius"/>
    </source>
</evidence>
<keyword evidence="4" id="KW-1185">Reference proteome</keyword>
<organism evidence="3 4">
    <name type="scientific">Bifidobacterium subtile</name>
    <dbReference type="NCBI Taxonomy" id="77635"/>
    <lineage>
        <taxon>Bacteria</taxon>
        <taxon>Bacillati</taxon>
        <taxon>Actinomycetota</taxon>
        <taxon>Actinomycetes</taxon>
        <taxon>Bifidobacteriales</taxon>
        <taxon>Bifidobacteriaceae</taxon>
        <taxon>Bifidobacterium</taxon>
    </lineage>
</organism>
<feature type="region of interest" description="Disordered" evidence="1">
    <location>
        <begin position="123"/>
        <end position="209"/>
    </location>
</feature>
<dbReference type="Proteomes" id="UP000029055">
    <property type="component" value="Unassembled WGS sequence"/>
</dbReference>
<feature type="compositionally biased region" description="Polar residues" evidence="1">
    <location>
        <begin position="123"/>
        <end position="150"/>
    </location>
</feature>
<dbReference type="OrthoDB" id="3240474at2"/>
<protein>
    <submittedName>
        <fullName evidence="3">Cell surface protein</fullName>
    </submittedName>
</protein>
<evidence type="ECO:0000313" key="3">
    <source>
        <dbReference type="EMBL" id="KFJ04993.1"/>
    </source>
</evidence>
<dbReference type="eggNOG" id="ENOG5032A37">
    <property type="taxonomic scope" value="Bacteria"/>
</dbReference>
<dbReference type="STRING" id="77635.BISU_1521"/>
<gene>
    <name evidence="3" type="ORF">BISU_1521</name>
</gene>
<evidence type="ECO:0000313" key="4">
    <source>
        <dbReference type="Proteomes" id="UP000029055"/>
    </source>
</evidence>
<feature type="compositionally biased region" description="Low complexity" evidence="1">
    <location>
        <begin position="181"/>
        <end position="198"/>
    </location>
</feature>
<keyword evidence="2" id="KW-1133">Transmembrane helix</keyword>
<proteinExistence type="predicted"/>
<dbReference type="AlphaFoldDB" id="A0A087EB42"/>
<feature type="compositionally biased region" description="Polar residues" evidence="1">
    <location>
        <begin position="200"/>
        <end position="209"/>
    </location>
</feature>
<sequence>MTRNAKIRNNADRGPGNLRKGTRHRTGAIRRTRASRPTRVALIAVAALLTAVATVCGFNIAAIHSYNQATRSLTSNLKSAASPNADLDDLKTRQQQTDEQFDEAGAFGFLLLPQVKTSIHANSQVSKTLTTRTSQEITKQQTGQASSSGTAGKGTLENGQQSDGLSQEQRDKLNDLLKANQQSPSPDDAQSDSGDAAGTDNGNSAVKPW</sequence>
<dbReference type="RefSeq" id="WP_024463725.1">
    <property type="nucleotide sequence ID" value="NZ_CP062939.1"/>
</dbReference>
<name>A0A087EB42_9BIFI</name>